<proteinExistence type="predicted"/>
<comment type="caution">
    <text evidence="1">The sequence shown here is derived from an EMBL/GenBank/DDBJ whole genome shotgun (WGS) entry which is preliminary data.</text>
</comment>
<gene>
    <name evidence="1" type="ORF">COT97_05725</name>
</gene>
<dbReference type="Proteomes" id="UP000229901">
    <property type="component" value="Unassembled WGS sequence"/>
</dbReference>
<dbReference type="EMBL" id="PFAP01000047">
    <property type="protein sequence ID" value="PIR93635.1"/>
    <property type="molecule type" value="Genomic_DNA"/>
</dbReference>
<evidence type="ECO:0000313" key="1">
    <source>
        <dbReference type="EMBL" id="PIR93635.1"/>
    </source>
</evidence>
<organism evidence="1 2">
    <name type="scientific">Candidatus Falkowbacteria bacterium CG10_big_fil_rev_8_21_14_0_10_39_11</name>
    <dbReference type="NCBI Taxonomy" id="1974565"/>
    <lineage>
        <taxon>Bacteria</taxon>
        <taxon>Candidatus Falkowiibacteriota</taxon>
    </lineage>
</organism>
<name>A0A2H0V3I8_9BACT</name>
<accession>A0A2H0V3I8</accession>
<dbReference type="AlphaFoldDB" id="A0A2H0V3I8"/>
<sequence>MSQSHIVIAGEMRVIECGPGKTFWNPYMFVSSVQELEEKGIFDREGYLYSYDGFLLGKYGDEYLISVHRTDNLHNWEQRSFGEECLDPILRQAVKESVIVHLGIKDEKWRAYVEMVCQFSPSLSGLAFMM</sequence>
<evidence type="ECO:0000313" key="2">
    <source>
        <dbReference type="Proteomes" id="UP000229901"/>
    </source>
</evidence>
<reference evidence="2" key="1">
    <citation type="submission" date="2017-09" db="EMBL/GenBank/DDBJ databases">
        <title>Depth-based differentiation of microbial function through sediment-hosted aquifers and enrichment of novel symbionts in the deep terrestrial subsurface.</title>
        <authorList>
            <person name="Probst A.J."/>
            <person name="Ladd B."/>
            <person name="Jarett J.K."/>
            <person name="Geller-Mcgrath D.E."/>
            <person name="Sieber C.M.K."/>
            <person name="Emerson J.B."/>
            <person name="Anantharaman K."/>
            <person name="Thomas B.C."/>
            <person name="Malmstrom R."/>
            <person name="Stieglmeier M."/>
            <person name="Klingl A."/>
            <person name="Woyke T."/>
            <person name="Ryan C.M."/>
            <person name="Banfield J.F."/>
        </authorList>
    </citation>
    <scope>NUCLEOTIDE SEQUENCE [LARGE SCALE GENOMIC DNA]</scope>
</reference>
<protein>
    <submittedName>
        <fullName evidence="1">Uncharacterized protein</fullName>
    </submittedName>
</protein>